<dbReference type="SUPFAM" id="SSF111369">
    <property type="entry name" value="HlyD-like secretion proteins"/>
    <property type="match status" value="1"/>
</dbReference>
<dbReference type="GO" id="GO:1990281">
    <property type="term" value="C:efflux pump complex"/>
    <property type="evidence" value="ECO:0007669"/>
    <property type="project" value="TreeGrafter"/>
</dbReference>
<name>A0A1Q2MHP1_9BACT</name>
<dbReference type="Gene3D" id="2.40.30.170">
    <property type="match status" value="1"/>
</dbReference>
<evidence type="ECO:0000259" key="3">
    <source>
        <dbReference type="Pfam" id="PF25967"/>
    </source>
</evidence>
<dbReference type="Gene3D" id="2.40.420.20">
    <property type="match status" value="1"/>
</dbReference>
<dbReference type="Gene3D" id="1.10.287.470">
    <property type="entry name" value="Helix hairpin bin"/>
    <property type="match status" value="1"/>
</dbReference>
<organism evidence="4 5">
    <name type="scientific">Limihaloglobus sulfuriphilus</name>
    <dbReference type="NCBI Taxonomy" id="1851148"/>
    <lineage>
        <taxon>Bacteria</taxon>
        <taxon>Pseudomonadati</taxon>
        <taxon>Planctomycetota</taxon>
        <taxon>Phycisphaerae</taxon>
        <taxon>Sedimentisphaerales</taxon>
        <taxon>Sedimentisphaeraceae</taxon>
        <taxon>Limihaloglobus</taxon>
    </lineage>
</organism>
<keyword evidence="2" id="KW-0175">Coiled coil</keyword>
<dbReference type="RefSeq" id="WP_186804717.1">
    <property type="nucleotide sequence ID" value="NZ_CP019646.1"/>
</dbReference>
<keyword evidence="5" id="KW-1185">Reference proteome</keyword>
<dbReference type="Gene3D" id="2.40.50.100">
    <property type="match status" value="1"/>
</dbReference>
<feature type="domain" description="Multidrug resistance protein MdtA-like C-terminal permuted SH3" evidence="3">
    <location>
        <begin position="191"/>
        <end position="247"/>
    </location>
</feature>
<dbReference type="STRING" id="1851148.SMSP2_02592"/>
<dbReference type="NCBIfam" id="TIGR01730">
    <property type="entry name" value="RND_mfp"/>
    <property type="match status" value="1"/>
</dbReference>
<sequence length="265" mass="28840">MESLKTSLDYWNRESQRITSLQEGGAATVSEADAAREQVNQFNGRLESALHKTKALEHQAESLKRRLGEMQTRLSYCSITSPFDGVVSERDADPGDQAAPGKTILTIQDQSRLRLAFDVPQQDVPKIQTGMSLSYAAPDGNIRKAAVNTLYPSLNNARMMRAEAVLDNDSDNSIVSGAYVRVSLTLARRENVVVVPSAAVVESPEADTYVFVVDNDKLKAIPVEIIGNQQDQTAVEGLDAGEQVVVSTFLGWSELSSGLAVEVRQ</sequence>
<dbReference type="GO" id="GO:0015562">
    <property type="term" value="F:efflux transmembrane transporter activity"/>
    <property type="evidence" value="ECO:0007669"/>
    <property type="project" value="TreeGrafter"/>
</dbReference>
<dbReference type="Pfam" id="PF25967">
    <property type="entry name" value="RND-MFP_C"/>
    <property type="match status" value="1"/>
</dbReference>
<protein>
    <submittedName>
        <fullName evidence="4">Multidrug efflux system subunit MdtA</fullName>
    </submittedName>
</protein>
<dbReference type="AlphaFoldDB" id="A0A1Q2MHP1"/>
<proteinExistence type="inferred from homology"/>
<comment type="similarity">
    <text evidence="1">Belongs to the membrane fusion protein (MFP) (TC 8.A.1) family.</text>
</comment>
<dbReference type="InterPro" id="IPR006143">
    <property type="entry name" value="RND_pump_MFP"/>
</dbReference>
<evidence type="ECO:0000256" key="1">
    <source>
        <dbReference type="ARBA" id="ARBA00009477"/>
    </source>
</evidence>
<dbReference type="KEGG" id="pbas:SMSP2_02592"/>
<evidence type="ECO:0000313" key="5">
    <source>
        <dbReference type="Proteomes" id="UP000188181"/>
    </source>
</evidence>
<feature type="coiled-coil region" evidence="2">
    <location>
        <begin position="32"/>
        <end position="73"/>
    </location>
</feature>
<dbReference type="InterPro" id="IPR058627">
    <property type="entry name" value="MdtA-like_C"/>
</dbReference>
<gene>
    <name evidence="4" type="ORF">SMSP2_02592</name>
</gene>
<evidence type="ECO:0000256" key="2">
    <source>
        <dbReference type="SAM" id="Coils"/>
    </source>
</evidence>
<dbReference type="PANTHER" id="PTHR30469:SF15">
    <property type="entry name" value="HLYD FAMILY OF SECRETION PROTEINS"/>
    <property type="match status" value="1"/>
</dbReference>
<reference evidence="5" key="1">
    <citation type="submission" date="2017-02" db="EMBL/GenBank/DDBJ databases">
        <title>Comparative genomics and description of representatives of a novel lineage of planctomycetes thriving in anoxic sediments.</title>
        <authorList>
            <person name="Spring S."/>
            <person name="Bunk B."/>
            <person name="Sproer C."/>
        </authorList>
    </citation>
    <scope>NUCLEOTIDE SEQUENCE [LARGE SCALE GENOMIC DNA]</scope>
    <source>
        <strain evidence="5">SM-Chi-D1</strain>
    </source>
</reference>
<dbReference type="Proteomes" id="UP000188181">
    <property type="component" value="Chromosome"/>
</dbReference>
<evidence type="ECO:0000313" key="4">
    <source>
        <dbReference type="EMBL" id="AQQ72211.1"/>
    </source>
</evidence>
<dbReference type="EMBL" id="CP019646">
    <property type="protein sequence ID" value="AQQ72211.1"/>
    <property type="molecule type" value="Genomic_DNA"/>
</dbReference>
<dbReference type="PANTHER" id="PTHR30469">
    <property type="entry name" value="MULTIDRUG RESISTANCE PROTEIN MDTA"/>
    <property type="match status" value="1"/>
</dbReference>
<accession>A0A1Q2MHP1</accession>